<reference evidence="3" key="1">
    <citation type="journal article" date="2019" name="Int. J. Syst. Evol. Microbiol.">
        <title>The Global Catalogue of Microorganisms (GCM) 10K type strain sequencing project: providing services to taxonomists for standard genome sequencing and annotation.</title>
        <authorList>
            <consortium name="The Broad Institute Genomics Platform"/>
            <consortium name="The Broad Institute Genome Sequencing Center for Infectious Disease"/>
            <person name="Wu L."/>
            <person name="Ma J."/>
        </authorList>
    </citation>
    <scope>NUCLEOTIDE SEQUENCE [LARGE SCALE GENOMIC DNA]</scope>
    <source>
        <strain evidence="3">JCM 31921</strain>
    </source>
</reference>
<dbReference type="Pfam" id="PF18962">
    <property type="entry name" value="Por_Secre_tail"/>
    <property type="match status" value="1"/>
</dbReference>
<evidence type="ECO:0000313" key="2">
    <source>
        <dbReference type="EMBL" id="GAA4455423.1"/>
    </source>
</evidence>
<evidence type="ECO:0000313" key="3">
    <source>
        <dbReference type="Proteomes" id="UP001501410"/>
    </source>
</evidence>
<dbReference type="Proteomes" id="UP001501410">
    <property type="component" value="Unassembled WGS sequence"/>
</dbReference>
<organism evidence="2 3">
    <name type="scientific">Rurimicrobium arvi</name>
    <dbReference type="NCBI Taxonomy" id="2049916"/>
    <lineage>
        <taxon>Bacteria</taxon>
        <taxon>Pseudomonadati</taxon>
        <taxon>Bacteroidota</taxon>
        <taxon>Chitinophagia</taxon>
        <taxon>Chitinophagales</taxon>
        <taxon>Chitinophagaceae</taxon>
        <taxon>Rurimicrobium</taxon>
    </lineage>
</organism>
<comment type="caution">
    <text evidence="2">The sequence shown here is derived from an EMBL/GenBank/DDBJ whole genome shotgun (WGS) entry which is preliminary data.</text>
</comment>
<name>A0ABP8MSZ5_9BACT</name>
<gene>
    <name evidence="2" type="ORF">GCM10023092_19070</name>
</gene>
<dbReference type="NCBIfam" id="TIGR04183">
    <property type="entry name" value="Por_Secre_tail"/>
    <property type="match status" value="1"/>
</dbReference>
<evidence type="ECO:0000259" key="1">
    <source>
        <dbReference type="Pfam" id="PF18962"/>
    </source>
</evidence>
<protein>
    <recommendedName>
        <fullName evidence="1">Secretion system C-terminal sorting domain-containing protein</fullName>
    </recommendedName>
</protein>
<proteinExistence type="predicted"/>
<dbReference type="RefSeq" id="WP_344825985.1">
    <property type="nucleotide sequence ID" value="NZ_BAABEZ010000022.1"/>
</dbReference>
<dbReference type="EMBL" id="BAABEZ010000022">
    <property type="protein sequence ID" value="GAA4455423.1"/>
    <property type="molecule type" value="Genomic_DNA"/>
</dbReference>
<sequence length="223" mass="24208">MNWTKIEGTFTANGDELFITLGNFSKNSDVTTIVTDYYHLSSQYSYYLFDDVSVVESDLAAVAGPDTWVETGKTVQVGRVGDTTAEALDCKWYHRGSLIDSGAIISVPANATVGATDTYIVVQTVCGLAKNDTVLVRTVPLGIQEWDMKHAITIFPNPAHGSIHIQSISYLQSARAFDLSGRVVVQQPALKGNSTSLDLPPGVYIVEVQTTDGATERQRVMVE</sequence>
<feature type="domain" description="Secretion system C-terminal sorting" evidence="1">
    <location>
        <begin position="154"/>
        <end position="221"/>
    </location>
</feature>
<dbReference type="InterPro" id="IPR026444">
    <property type="entry name" value="Secre_tail"/>
</dbReference>
<accession>A0ABP8MSZ5</accession>
<keyword evidence="3" id="KW-1185">Reference proteome</keyword>